<feature type="domain" description="Protein kinase" evidence="16">
    <location>
        <begin position="82"/>
        <end position="359"/>
    </location>
</feature>
<keyword evidence="10 14" id="KW-0067">ATP-binding</keyword>
<dbReference type="FunFam" id="1.10.510.10:FF:000032">
    <property type="entry name" value="Serine/threonine-protein kinase PBS1"/>
    <property type="match status" value="1"/>
</dbReference>
<reference evidence="17" key="1">
    <citation type="submission" date="2021-08" db="EMBL/GenBank/DDBJ databases">
        <title>WGS assembly of Ceratopteris richardii.</title>
        <authorList>
            <person name="Marchant D.B."/>
            <person name="Chen G."/>
            <person name="Jenkins J."/>
            <person name="Shu S."/>
            <person name="Leebens-Mack J."/>
            <person name="Grimwood J."/>
            <person name="Schmutz J."/>
            <person name="Soltis P."/>
            <person name="Soltis D."/>
            <person name="Chen Z.-H."/>
        </authorList>
    </citation>
    <scope>NUCLEOTIDE SEQUENCE</scope>
    <source>
        <strain evidence="17">Whitten #5841</strain>
        <tissue evidence="17">Leaf</tissue>
    </source>
</reference>
<evidence type="ECO:0000256" key="5">
    <source>
        <dbReference type="ARBA" id="ARBA00022553"/>
    </source>
</evidence>
<evidence type="ECO:0000259" key="16">
    <source>
        <dbReference type="PROSITE" id="PS50011"/>
    </source>
</evidence>
<organism evidence="17 18">
    <name type="scientific">Ceratopteris richardii</name>
    <name type="common">Triangle waterfern</name>
    <dbReference type="NCBI Taxonomy" id="49495"/>
    <lineage>
        <taxon>Eukaryota</taxon>
        <taxon>Viridiplantae</taxon>
        <taxon>Streptophyta</taxon>
        <taxon>Embryophyta</taxon>
        <taxon>Tracheophyta</taxon>
        <taxon>Polypodiopsida</taxon>
        <taxon>Polypodiidae</taxon>
        <taxon>Polypodiales</taxon>
        <taxon>Pteridineae</taxon>
        <taxon>Pteridaceae</taxon>
        <taxon>Parkerioideae</taxon>
        <taxon>Ceratopteris</taxon>
    </lineage>
</organism>
<dbReference type="GO" id="GO:0005886">
    <property type="term" value="C:plasma membrane"/>
    <property type="evidence" value="ECO:0007669"/>
    <property type="project" value="UniProtKB-SubCell"/>
</dbReference>
<dbReference type="OMA" id="WIKTSSF"/>
<dbReference type="CDD" id="cd14066">
    <property type="entry name" value="STKc_IRAK"/>
    <property type="match status" value="1"/>
</dbReference>
<evidence type="ECO:0000256" key="3">
    <source>
        <dbReference type="ARBA" id="ARBA00022475"/>
    </source>
</evidence>
<comment type="caution">
    <text evidence="17">The sequence shown here is derived from an EMBL/GenBank/DDBJ whole genome shotgun (WGS) entry which is preliminary data.</text>
</comment>
<dbReference type="Gene3D" id="1.10.510.10">
    <property type="entry name" value="Transferase(Phosphotransferase) domain 1"/>
    <property type="match status" value="1"/>
</dbReference>
<keyword evidence="4" id="KW-0723">Serine/threonine-protein kinase</keyword>
<feature type="binding site" evidence="14">
    <location>
        <position position="111"/>
    </location>
    <ligand>
        <name>ATP</name>
        <dbReference type="ChEBI" id="CHEBI:30616"/>
    </ligand>
</feature>
<evidence type="ECO:0000256" key="4">
    <source>
        <dbReference type="ARBA" id="ARBA00022527"/>
    </source>
</evidence>
<keyword evidence="18" id="KW-1185">Reference proteome</keyword>
<feature type="compositionally biased region" description="Basic and acidic residues" evidence="15">
    <location>
        <begin position="379"/>
        <end position="396"/>
    </location>
</feature>
<comment type="catalytic activity">
    <reaction evidence="13">
        <text>L-seryl-[protein] + ATP = O-phospho-L-seryl-[protein] + ADP + H(+)</text>
        <dbReference type="Rhea" id="RHEA:17989"/>
        <dbReference type="Rhea" id="RHEA-COMP:9863"/>
        <dbReference type="Rhea" id="RHEA-COMP:11604"/>
        <dbReference type="ChEBI" id="CHEBI:15378"/>
        <dbReference type="ChEBI" id="CHEBI:29999"/>
        <dbReference type="ChEBI" id="CHEBI:30616"/>
        <dbReference type="ChEBI" id="CHEBI:83421"/>
        <dbReference type="ChEBI" id="CHEBI:456216"/>
        <dbReference type="EC" id="2.7.11.1"/>
    </reaction>
</comment>
<comment type="subcellular location">
    <subcellularLocation>
        <location evidence="1">Cell membrane</location>
    </subcellularLocation>
</comment>
<dbReference type="Proteomes" id="UP000825935">
    <property type="component" value="Chromosome 36"/>
</dbReference>
<dbReference type="GO" id="GO:0045088">
    <property type="term" value="P:regulation of innate immune response"/>
    <property type="evidence" value="ECO:0007669"/>
    <property type="project" value="UniProtKB-ARBA"/>
</dbReference>
<evidence type="ECO:0000256" key="2">
    <source>
        <dbReference type="ARBA" id="ARBA00012513"/>
    </source>
</evidence>
<dbReference type="FunFam" id="3.30.200.20:FF:000248">
    <property type="entry name" value="Serine/threonine-protein kinase PBS1"/>
    <property type="match status" value="1"/>
</dbReference>
<sequence length="548" mass="60585">MGCFPCFDPRKLNEKKPLNLQDDGIYVQRVTSVHSRNPSTGNQVIGNIKDNNNTESSTEGTQQHIAAQTFTFRELAAATKNFRNDCLIGEGGFGRVYKGRLESTGQVVAVKQLDRNGLQGNREFLVEVLMLSLLHHPNLVNLIGYCADGDQRLLVYEYMALGCLEDHLHYLLPDKESLDWNVRMKIAAGAAKGLEYLHDKANPPVIYRDFKSSNILLGEGFHPKLSDFGLAKLGPIGDKTHVSTRVMGTYGYCAPEYALTGQLTVKSDVYSFGVVLLELITGRKAIDNSRGAAEHNLVSWAQPLFKDRKKFHQMADPLLHGRYPSRGLHQAIAVAAMCLQDDAATRPVIGDVVTALNYLASQHYDPKVHPINKLSPSPSREKKEKDRKLNNGDKYGMDERGFAERILGQVGTKSPAWRSPDDRHRAIRQAGLYHSPDNRLLRQLGTGSSASNSPDSLAKAAPPSGGNGAHVNLDYGVREGIPIKKQDINEWVRCSVQKGSPQQGLQSLKSSSDREHAVVGARVWGDNWHGRKRGTRRRSDGNLDAVIL</sequence>
<evidence type="ECO:0000256" key="7">
    <source>
        <dbReference type="ARBA" id="ARBA00022741"/>
    </source>
</evidence>
<proteinExistence type="predicted"/>
<dbReference type="EC" id="2.7.11.1" evidence="2"/>
<evidence type="ECO:0000256" key="11">
    <source>
        <dbReference type="ARBA" id="ARBA00023136"/>
    </source>
</evidence>
<keyword evidence="6" id="KW-0808">Transferase</keyword>
<dbReference type="GO" id="GO:0031349">
    <property type="term" value="P:positive regulation of defense response"/>
    <property type="evidence" value="ECO:0007669"/>
    <property type="project" value="UniProtKB-ARBA"/>
</dbReference>
<accession>A0A8T2QAF1</accession>
<keyword evidence="7 14" id="KW-0547">Nucleotide-binding</keyword>
<dbReference type="PROSITE" id="PS50011">
    <property type="entry name" value="PROTEIN_KINASE_DOM"/>
    <property type="match status" value="1"/>
</dbReference>
<dbReference type="GO" id="GO:0045087">
    <property type="term" value="P:innate immune response"/>
    <property type="evidence" value="ECO:0007669"/>
    <property type="project" value="UniProtKB-ARBA"/>
</dbReference>
<evidence type="ECO:0000256" key="14">
    <source>
        <dbReference type="PROSITE-ProRule" id="PRU10141"/>
    </source>
</evidence>
<dbReference type="EMBL" id="CM035441">
    <property type="protein sequence ID" value="KAH7280779.1"/>
    <property type="molecule type" value="Genomic_DNA"/>
</dbReference>
<evidence type="ECO:0000256" key="9">
    <source>
        <dbReference type="ARBA" id="ARBA00022821"/>
    </source>
</evidence>
<dbReference type="SUPFAM" id="SSF56112">
    <property type="entry name" value="Protein kinase-like (PK-like)"/>
    <property type="match status" value="1"/>
</dbReference>
<keyword evidence="8" id="KW-0418">Kinase</keyword>
<evidence type="ECO:0000256" key="15">
    <source>
        <dbReference type="SAM" id="MobiDB-lite"/>
    </source>
</evidence>
<dbReference type="InterPro" id="IPR000719">
    <property type="entry name" value="Prot_kinase_dom"/>
</dbReference>
<dbReference type="OrthoDB" id="310217at2759"/>
<evidence type="ECO:0000313" key="18">
    <source>
        <dbReference type="Proteomes" id="UP000825935"/>
    </source>
</evidence>
<dbReference type="PANTHER" id="PTHR47985">
    <property type="entry name" value="OS07G0668900 PROTEIN"/>
    <property type="match status" value="1"/>
</dbReference>
<dbReference type="PANTHER" id="PTHR47985:SF44">
    <property type="entry name" value="SERINE_THREONINE-PROTEIN KINASE PBS1"/>
    <property type="match status" value="1"/>
</dbReference>
<evidence type="ECO:0000313" key="17">
    <source>
        <dbReference type="EMBL" id="KAH7280779.1"/>
    </source>
</evidence>
<feature type="region of interest" description="Disordered" evidence="15">
    <location>
        <begin position="35"/>
        <end position="61"/>
    </location>
</feature>
<name>A0A8T2QAF1_CERRI</name>
<dbReference type="InterPro" id="IPR017441">
    <property type="entry name" value="Protein_kinase_ATP_BS"/>
</dbReference>
<dbReference type="AlphaFoldDB" id="A0A8T2QAF1"/>
<evidence type="ECO:0000256" key="8">
    <source>
        <dbReference type="ARBA" id="ARBA00022777"/>
    </source>
</evidence>
<dbReference type="InterPro" id="IPR008271">
    <property type="entry name" value="Ser/Thr_kinase_AS"/>
</dbReference>
<dbReference type="Gene3D" id="3.30.200.20">
    <property type="entry name" value="Phosphorylase Kinase, domain 1"/>
    <property type="match status" value="1"/>
</dbReference>
<evidence type="ECO:0000256" key="12">
    <source>
        <dbReference type="ARBA" id="ARBA00047899"/>
    </source>
</evidence>
<dbReference type="GO" id="GO:0004674">
    <property type="term" value="F:protein serine/threonine kinase activity"/>
    <property type="evidence" value="ECO:0007669"/>
    <property type="project" value="UniProtKB-KW"/>
</dbReference>
<keyword evidence="3" id="KW-1003">Cell membrane</keyword>
<dbReference type="Pfam" id="PF00069">
    <property type="entry name" value="Pkinase"/>
    <property type="match status" value="1"/>
</dbReference>
<evidence type="ECO:0000256" key="10">
    <source>
        <dbReference type="ARBA" id="ARBA00022840"/>
    </source>
</evidence>
<keyword evidence="5" id="KW-0597">Phosphoprotein</keyword>
<dbReference type="PROSITE" id="PS00107">
    <property type="entry name" value="PROTEIN_KINASE_ATP"/>
    <property type="match status" value="1"/>
</dbReference>
<protein>
    <recommendedName>
        <fullName evidence="2">non-specific serine/threonine protein kinase</fullName>
        <ecNumber evidence="2">2.7.11.1</ecNumber>
    </recommendedName>
</protein>
<comment type="catalytic activity">
    <reaction evidence="12">
        <text>L-threonyl-[protein] + ATP = O-phospho-L-threonyl-[protein] + ADP + H(+)</text>
        <dbReference type="Rhea" id="RHEA:46608"/>
        <dbReference type="Rhea" id="RHEA-COMP:11060"/>
        <dbReference type="Rhea" id="RHEA-COMP:11605"/>
        <dbReference type="ChEBI" id="CHEBI:15378"/>
        <dbReference type="ChEBI" id="CHEBI:30013"/>
        <dbReference type="ChEBI" id="CHEBI:30616"/>
        <dbReference type="ChEBI" id="CHEBI:61977"/>
        <dbReference type="ChEBI" id="CHEBI:456216"/>
        <dbReference type="EC" id="2.7.11.1"/>
    </reaction>
</comment>
<gene>
    <name evidence="17" type="ORF">KP509_36G014200</name>
</gene>
<evidence type="ECO:0000256" key="6">
    <source>
        <dbReference type="ARBA" id="ARBA00022679"/>
    </source>
</evidence>
<evidence type="ECO:0000256" key="13">
    <source>
        <dbReference type="ARBA" id="ARBA00048679"/>
    </source>
</evidence>
<feature type="compositionally biased region" description="Polar residues" evidence="15">
    <location>
        <begin position="445"/>
        <end position="455"/>
    </location>
</feature>
<keyword evidence="9" id="KW-0611">Plant defense</keyword>
<dbReference type="GO" id="GO:0005524">
    <property type="term" value="F:ATP binding"/>
    <property type="evidence" value="ECO:0007669"/>
    <property type="project" value="UniProtKB-UniRule"/>
</dbReference>
<dbReference type="PROSITE" id="PS00108">
    <property type="entry name" value="PROTEIN_KINASE_ST"/>
    <property type="match status" value="1"/>
</dbReference>
<feature type="region of interest" description="Disordered" evidence="15">
    <location>
        <begin position="367"/>
        <end position="396"/>
    </location>
</feature>
<keyword evidence="11" id="KW-0472">Membrane</keyword>
<feature type="region of interest" description="Disordered" evidence="15">
    <location>
        <begin position="429"/>
        <end position="471"/>
    </location>
</feature>
<evidence type="ECO:0000256" key="1">
    <source>
        <dbReference type="ARBA" id="ARBA00004236"/>
    </source>
</evidence>
<dbReference type="InterPro" id="IPR011009">
    <property type="entry name" value="Kinase-like_dom_sf"/>
</dbReference>